<dbReference type="PANTHER" id="PTHR47359:SF3">
    <property type="entry name" value="NLP_P60 DOMAIN-CONTAINING PROTEIN-RELATED"/>
    <property type="match status" value="1"/>
</dbReference>
<gene>
    <name evidence="6" type="ORF">SAMN04488071_3455</name>
</gene>
<dbReference type="InterPro" id="IPR041382">
    <property type="entry name" value="SH3_16"/>
</dbReference>
<dbReference type="PROSITE" id="PS51935">
    <property type="entry name" value="NLPC_P60"/>
    <property type="match status" value="1"/>
</dbReference>
<keyword evidence="3" id="KW-0378">Hydrolase</keyword>
<dbReference type="Gene3D" id="2.30.30.40">
    <property type="entry name" value="SH3 Domains"/>
    <property type="match status" value="1"/>
</dbReference>
<accession>A0A1G7EHZ5</accession>
<dbReference type="GO" id="GO:0008234">
    <property type="term" value="F:cysteine-type peptidase activity"/>
    <property type="evidence" value="ECO:0007669"/>
    <property type="project" value="UniProtKB-KW"/>
</dbReference>
<dbReference type="STRING" id="637679.GCA_001550055_00922"/>
<protein>
    <submittedName>
        <fullName evidence="6">NlpC/P60 family protein</fullName>
    </submittedName>
</protein>
<dbReference type="Pfam" id="PF00877">
    <property type="entry name" value="NLPC_P60"/>
    <property type="match status" value="1"/>
</dbReference>
<proteinExistence type="inferred from homology"/>
<dbReference type="RefSeq" id="WP_068309282.1">
    <property type="nucleotide sequence ID" value="NZ_DAIOMO010000002.1"/>
</dbReference>
<reference evidence="6 7" key="1">
    <citation type="submission" date="2016-10" db="EMBL/GenBank/DDBJ databases">
        <authorList>
            <person name="de Groot N.N."/>
        </authorList>
    </citation>
    <scope>NUCLEOTIDE SEQUENCE [LARGE SCALE GENOMIC DNA]</scope>
    <source>
        <strain evidence="6 7">CGMCC 1.9109</strain>
    </source>
</reference>
<organism evidence="6 7">
    <name type="scientific">Kordiimonas lacus</name>
    <dbReference type="NCBI Taxonomy" id="637679"/>
    <lineage>
        <taxon>Bacteria</taxon>
        <taxon>Pseudomonadati</taxon>
        <taxon>Pseudomonadota</taxon>
        <taxon>Alphaproteobacteria</taxon>
        <taxon>Kordiimonadales</taxon>
        <taxon>Kordiimonadaceae</taxon>
        <taxon>Kordiimonas</taxon>
    </lineage>
</organism>
<evidence type="ECO:0000256" key="4">
    <source>
        <dbReference type="ARBA" id="ARBA00022807"/>
    </source>
</evidence>
<evidence type="ECO:0000256" key="2">
    <source>
        <dbReference type="ARBA" id="ARBA00022670"/>
    </source>
</evidence>
<keyword evidence="7" id="KW-1185">Reference proteome</keyword>
<dbReference type="PANTHER" id="PTHR47359">
    <property type="entry name" value="PEPTIDOGLYCAN DL-ENDOPEPTIDASE CWLO"/>
    <property type="match status" value="1"/>
</dbReference>
<evidence type="ECO:0000256" key="1">
    <source>
        <dbReference type="ARBA" id="ARBA00007074"/>
    </source>
</evidence>
<comment type="similarity">
    <text evidence="1">Belongs to the peptidase C40 family.</text>
</comment>
<dbReference type="InterPro" id="IPR000064">
    <property type="entry name" value="NLP_P60_dom"/>
</dbReference>
<evidence type="ECO:0000256" key="3">
    <source>
        <dbReference type="ARBA" id="ARBA00022801"/>
    </source>
</evidence>
<name>A0A1G7EHZ5_9PROT</name>
<dbReference type="InterPro" id="IPR038765">
    <property type="entry name" value="Papain-like_cys_pep_sf"/>
</dbReference>
<feature type="domain" description="NlpC/P60" evidence="5">
    <location>
        <begin position="157"/>
        <end position="276"/>
    </location>
</feature>
<dbReference type="EMBL" id="FNAK01000008">
    <property type="protein sequence ID" value="SDE63258.1"/>
    <property type="molecule type" value="Genomic_DNA"/>
</dbReference>
<keyword evidence="2" id="KW-0645">Protease</keyword>
<dbReference type="Gene3D" id="3.90.1720.10">
    <property type="entry name" value="endopeptidase domain like (from Nostoc punctiforme)"/>
    <property type="match status" value="1"/>
</dbReference>
<dbReference type="GO" id="GO:0006508">
    <property type="term" value="P:proteolysis"/>
    <property type="evidence" value="ECO:0007669"/>
    <property type="project" value="UniProtKB-KW"/>
</dbReference>
<dbReference type="AlphaFoldDB" id="A0A1G7EHZ5"/>
<sequence>MSDLLHGFGLPPLYDPNSLLKSSKSLLGGSTIDGLGARPIAAVKAEPEPDAETVTELLYSEPVQILAEVPGWWFIISLIDGYMGWVTDSAVDEYDVLPSHRISAPLSHVYREPDLKSAPEVVLPMGAFITLPGVSENGFSELHVGGWIYEKHVTPVGCGKADPVDTAESFIGSPYLWGGRSKLGIDCSGLVQMALAAAGHRVHRDSGAQYDSLGRALEMGETPVRGDLAFFPGHVGFMIDGVHLLHANATHMMVTIDPLEDVKGWVAKEMADKGRTGPAFLGFRRL</sequence>
<evidence type="ECO:0000313" key="6">
    <source>
        <dbReference type="EMBL" id="SDE63258.1"/>
    </source>
</evidence>
<dbReference type="Proteomes" id="UP000183685">
    <property type="component" value="Unassembled WGS sequence"/>
</dbReference>
<evidence type="ECO:0000313" key="7">
    <source>
        <dbReference type="Proteomes" id="UP000183685"/>
    </source>
</evidence>
<dbReference type="SUPFAM" id="SSF54001">
    <property type="entry name" value="Cysteine proteinases"/>
    <property type="match status" value="1"/>
</dbReference>
<dbReference type="Pfam" id="PF18348">
    <property type="entry name" value="SH3_16"/>
    <property type="match status" value="1"/>
</dbReference>
<evidence type="ECO:0000259" key="5">
    <source>
        <dbReference type="PROSITE" id="PS51935"/>
    </source>
</evidence>
<keyword evidence="4" id="KW-0788">Thiol protease</keyword>
<dbReference type="InterPro" id="IPR051794">
    <property type="entry name" value="PG_Endopeptidase_C40"/>
</dbReference>